<name>A0A1V4I8F7_9FIRM</name>
<dbReference type="SUPFAM" id="SSF50037">
    <property type="entry name" value="C-terminal domain of transcriptional repressors"/>
    <property type="match status" value="1"/>
</dbReference>
<dbReference type="STRING" id="29349.CLOTH_10050"/>
<comment type="caution">
    <text evidence="3">The sequence shown here is derived from an EMBL/GenBank/DDBJ whole genome shotgun (WGS) entry which is preliminary data.</text>
</comment>
<dbReference type="Proteomes" id="UP000190140">
    <property type="component" value="Unassembled WGS sequence"/>
</dbReference>
<organism evidence="3 4">
    <name type="scientific">Alkalithermobacter paradoxus</name>
    <dbReference type="NCBI Taxonomy" id="29349"/>
    <lineage>
        <taxon>Bacteria</taxon>
        <taxon>Bacillati</taxon>
        <taxon>Bacillota</taxon>
        <taxon>Clostridia</taxon>
        <taxon>Peptostreptococcales</taxon>
        <taxon>Tepidibacteraceae</taxon>
        <taxon>Alkalithermobacter</taxon>
    </lineage>
</organism>
<protein>
    <submittedName>
        <fullName evidence="3">FeoA domain protein</fullName>
    </submittedName>
</protein>
<dbReference type="InterPro" id="IPR007167">
    <property type="entry name" value="Fe-transptr_FeoA-like"/>
</dbReference>
<keyword evidence="1" id="KW-0408">Iron</keyword>
<evidence type="ECO:0000313" key="4">
    <source>
        <dbReference type="Proteomes" id="UP000190140"/>
    </source>
</evidence>
<dbReference type="AlphaFoldDB" id="A0A1V4I8F7"/>
<dbReference type="SMART" id="SM00899">
    <property type="entry name" value="FeoA"/>
    <property type="match status" value="1"/>
</dbReference>
<gene>
    <name evidence="3" type="ORF">CLOTH_10050</name>
</gene>
<feature type="domain" description="Ferrous iron transporter FeoA-like" evidence="2">
    <location>
        <begin position="1"/>
        <end position="69"/>
    </location>
</feature>
<dbReference type="OrthoDB" id="9811076at2"/>
<proteinExistence type="predicted"/>
<keyword evidence="4" id="KW-1185">Reference proteome</keyword>
<evidence type="ECO:0000259" key="2">
    <source>
        <dbReference type="SMART" id="SM00899"/>
    </source>
</evidence>
<dbReference type="EMBL" id="MZGW01000003">
    <property type="protein sequence ID" value="OPJ55827.1"/>
    <property type="molecule type" value="Genomic_DNA"/>
</dbReference>
<evidence type="ECO:0000256" key="1">
    <source>
        <dbReference type="ARBA" id="ARBA00023004"/>
    </source>
</evidence>
<dbReference type="GO" id="GO:0046914">
    <property type="term" value="F:transition metal ion binding"/>
    <property type="evidence" value="ECO:0007669"/>
    <property type="project" value="InterPro"/>
</dbReference>
<dbReference type="InterPro" id="IPR038157">
    <property type="entry name" value="FeoA_core_dom"/>
</dbReference>
<dbReference type="Gene3D" id="2.30.30.90">
    <property type="match status" value="1"/>
</dbReference>
<accession>A0A1V4I8F7</accession>
<sequence>MALYGLKKNQKCTIEEMPSNALLQSLGLRKGIEVSVTSKQPFGGPIVVKIGNRSIAVDKNIAQNISIKVVS</sequence>
<reference evidence="3 4" key="1">
    <citation type="submission" date="2017-03" db="EMBL/GenBank/DDBJ databases">
        <title>Genome sequence of Clostridium thermoalcaliphilum DSM 7309.</title>
        <authorList>
            <person name="Poehlein A."/>
            <person name="Daniel R."/>
        </authorList>
    </citation>
    <scope>NUCLEOTIDE SEQUENCE [LARGE SCALE GENOMIC DNA]</scope>
    <source>
        <strain evidence="3 4">DSM 7309</strain>
    </source>
</reference>
<evidence type="ECO:0000313" key="3">
    <source>
        <dbReference type="EMBL" id="OPJ55827.1"/>
    </source>
</evidence>
<dbReference type="Pfam" id="PF04023">
    <property type="entry name" value="FeoA"/>
    <property type="match status" value="1"/>
</dbReference>
<dbReference type="RefSeq" id="WP_079411804.1">
    <property type="nucleotide sequence ID" value="NZ_MZGW01000003.1"/>
</dbReference>
<dbReference type="InterPro" id="IPR008988">
    <property type="entry name" value="Transcriptional_repressor_C"/>
</dbReference>